<dbReference type="AlphaFoldDB" id="A0A8G1EBV7"/>
<evidence type="ECO:0000313" key="3">
    <source>
        <dbReference type="Proteomes" id="UP000826300"/>
    </source>
</evidence>
<reference evidence="2" key="1">
    <citation type="submission" date="2021-02" db="EMBL/GenBank/DDBJ databases">
        <title>Rhodobacter shimadae sp. nov., an aerobic anoxygenic phototrophic bacterium isolated from a hot spring.</title>
        <authorList>
            <person name="Muramatsu S."/>
            <person name="Haruta S."/>
            <person name="Hirose S."/>
            <person name="Hanada S."/>
        </authorList>
    </citation>
    <scope>NUCLEOTIDE SEQUENCE</scope>
    <source>
        <strain evidence="2">N10</strain>
    </source>
</reference>
<dbReference type="InterPro" id="IPR023346">
    <property type="entry name" value="Lysozyme-like_dom_sf"/>
</dbReference>
<accession>A0A8G1EBV7</accession>
<name>A0A8G1EBV7_9RHOB</name>
<keyword evidence="1" id="KW-0732">Signal</keyword>
<organism evidence="2 3">
    <name type="scientific">Neotabrizicola shimadae</name>
    <dbReference type="NCBI Taxonomy" id="2807096"/>
    <lineage>
        <taxon>Bacteria</taxon>
        <taxon>Pseudomonadati</taxon>
        <taxon>Pseudomonadota</taxon>
        <taxon>Alphaproteobacteria</taxon>
        <taxon>Rhodobacterales</taxon>
        <taxon>Paracoccaceae</taxon>
        <taxon>Neotabrizicola</taxon>
    </lineage>
</organism>
<sequence length="229" mass="24515">MLRLGIALSVFPALTTSVPASADTSALCDRAAIQASQATGVPERLLLALTRAETGRNNDGTVQPWPWAVNQSGEGYWFETESDAITHVQVILDEGVTNVDIGCFQLNYRWHGASFPSLQAMFDPARNALYAARFLLRLHAETGDWRLAAGAFHSRDADHATPYLARLQDVIDGMTGPPGQEMVIEGVSNPFPLLVSGLGVGRHGSLVPETRGLMDLVPMGQVAGPVLAP</sequence>
<gene>
    <name evidence="2" type="ORF">JO391_19265</name>
</gene>
<evidence type="ECO:0000256" key="1">
    <source>
        <dbReference type="SAM" id="SignalP"/>
    </source>
</evidence>
<feature type="chain" id="PRO_5034046210" evidence="1">
    <location>
        <begin position="23"/>
        <end position="229"/>
    </location>
</feature>
<proteinExistence type="predicted"/>
<dbReference type="SUPFAM" id="SSF53955">
    <property type="entry name" value="Lysozyme-like"/>
    <property type="match status" value="1"/>
</dbReference>
<dbReference type="Gene3D" id="1.10.530.10">
    <property type="match status" value="1"/>
</dbReference>
<dbReference type="KEGG" id="nsm:JO391_19265"/>
<dbReference type="Proteomes" id="UP000826300">
    <property type="component" value="Chromosome"/>
</dbReference>
<evidence type="ECO:0000313" key="2">
    <source>
        <dbReference type="EMBL" id="QYZ69807.1"/>
    </source>
</evidence>
<keyword evidence="3" id="KW-1185">Reference proteome</keyword>
<protein>
    <submittedName>
        <fullName evidence="2">Transglycosylase SLT domain-containing protein</fullName>
    </submittedName>
</protein>
<dbReference type="EMBL" id="CP069370">
    <property type="protein sequence ID" value="QYZ69807.1"/>
    <property type="molecule type" value="Genomic_DNA"/>
</dbReference>
<dbReference type="RefSeq" id="WP_220662023.1">
    <property type="nucleotide sequence ID" value="NZ_CP069370.1"/>
</dbReference>
<feature type="signal peptide" evidence="1">
    <location>
        <begin position="1"/>
        <end position="22"/>
    </location>
</feature>